<evidence type="ECO:0000259" key="3">
    <source>
        <dbReference type="PROSITE" id="PS51747"/>
    </source>
</evidence>
<dbReference type="GO" id="GO:0008270">
    <property type="term" value="F:zinc ion binding"/>
    <property type="evidence" value="ECO:0007669"/>
    <property type="project" value="InterPro"/>
</dbReference>
<comment type="caution">
    <text evidence="4">The sequence shown here is derived from an EMBL/GenBank/DDBJ whole genome shotgun (WGS) entry which is preliminary data.</text>
</comment>
<name>A0A917M5G0_9BACL</name>
<dbReference type="PANTHER" id="PTHR11079">
    <property type="entry name" value="CYTOSINE DEAMINASE FAMILY MEMBER"/>
    <property type="match status" value="1"/>
</dbReference>
<dbReference type="Pfam" id="PF00383">
    <property type="entry name" value="dCMP_cyt_deam_1"/>
    <property type="match status" value="1"/>
</dbReference>
<sequence>MMGATKAIFVCSAERVGSVSRDSDQHYLRRCIELSRSARENGNTPFGAILVGPEGDILLEQENVELTERRCTGHAETALMEKASHQYPHSYLWQCTLYTTFEPCAMCAGAIYWGNVGRVVYASTEEALLKLTGSHEQNPTFNLPCRDIFARGQKAIKVAGPFPELEAETVAVHDNYWL</sequence>
<dbReference type="GO" id="GO:0047974">
    <property type="term" value="F:guanosine deaminase activity"/>
    <property type="evidence" value="ECO:0007669"/>
    <property type="project" value="TreeGrafter"/>
</dbReference>
<keyword evidence="1" id="KW-0479">Metal-binding</keyword>
<dbReference type="GO" id="GO:0006152">
    <property type="term" value="P:purine nucleoside catabolic process"/>
    <property type="evidence" value="ECO:0007669"/>
    <property type="project" value="TreeGrafter"/>
</dbReference>
<keyword evidence="5" id="KW-1185">Reference proteome</keyword>
<dbReference type="SUPFAM" id="SSF53927">
    <property type="entry name" value="Cytidine deaminase-like"/>
    <property type="match status" value="1"/>
</dbReference>
<dbReference type="PROSITE" id="PS00903">
    <property type="entry name" value="CYT_DCMP_DEAMINASES_1"/>
    <property type="match status" value="1"/>
</dbReference>
<dbReference type="CDD" id="cd01285">
    <property type="entry name" value="nucleoside_deaminase"/>
    <property type="match status" value="1"/>
</dbReference>
<evidence type="ECO:0000313" key="4">
    <source>
        <dbReference type="EMBL" id="GGG76279.1"/>
    </source>
</evidence>
<evidence type="ECO:0000256" key="2">
    <source>
        <dbReference type="ARBA" id="ARBA00022833"/>
    </source>
</evidence>
<gene>
    <name evidence="4" type="ORF">GCM10010918_35970</name>
</gene>
<dbReference type="InterPro" id="IPR002125">
    <property type="entry name" value="CMP_dCMP_dom"/>
</dbReference>
<dbReference type="Gene3D" id="3.40.140.10">
    <property type="entry name" value="Cytidine Deaminase, domain 2"/>
    <property type="match status" value="1"/>
</dbReference>
<dbReference type="PANTHER" id="PTHR11079:SF161">
    <property type="entry name" value="CMP_DCMP-TYPE DEAMINASE DOMAIN-CONTAINING PROTEIN"/>
    <property type="match status" value="1"/>
</dbReference>
<dbReference type="InterPro" id="IPR016192">
    <property type="entry name" value="APOBEC/CMP_deaminase_Zn-bd"/>
</dbReference>
<organism evidence="4 5">
    <name type="scientific">Paenibacillus radicis</name>
    <name type="common">ex Gao et al. 2016</name>
    <dbReference type="NCBI Taxonomy" id="1737354"/>
    <lineage>
        <taxon>Bacteria</taxon>
        <taxon>Bacillati</taxon>
        <taxon>Bacillota</taxon>
        <taxon>Bacilli</taxon>
        <taxon>Bacillales</taxon>
        <taxon>Paenibacillaceae</taxon>
        <taxon>Paenibacillus</taxon>
    </lineage>
</organism>
<dbReference type="InterPro" id="IPR016193">
    <property type="entry name" value="Cytidine_deaminase-like"/>
</dbReference>
<dbReference type="AlphaFoldDB" id="A0A917M5G0"/>
<dbReference type="FunFam" id="3.40.140.10:FF:000051">
    <property type="entry name" value="Nucleoside deaminase"/>
    <property type="match status" value="1"/>
</dbReference>
<reference evidence="4 5" key="1">
    <citation type="journal article" date="2014" name="Int. J. Syst. Evol. Microbiol.">
        <title>Complete genome sequence of Corynebacterium casei LMG S-19264T (=DSM 44701T), isolated from a smear-ripened cheese.</title>
        <authorList>
            <consortium name="US DOE Joint Genome Institute (JGI-PGF)"/>
            <person name="Walter F."/>
            <person name="Albersmeier A."/>
            <person name="Kalinowski J."/>
            <person name="Ruckert C."/>
        </authorList>
    </citation>
    <scope>NUCLEOTIDE SEQUENCE [LARGE SCALE GENOMIC DNA]</scope>
    <source>
        <strain evidence="4 5">CGMCC 1.15286</strain>
    </source>
</reference>
<dbReference type="RefSeq" id="WP_229692249.1">
    <property type="nucleotide sequence ID" value="NZ_BMHY01000007.1"/>
</dbReference>
<protein>
    <submittedName>
        <fullName evidence="4">tRNA-specific adenosine deaminase</fullName>
    </submittedName>
</protein>
<evidence type="ECO:0000256" key="1">
    <source>
        <dbReference type="ARBA" id="ARBA00022723"/>
    </source>
</evidence>
<feature type="domain" description="CMP/dCMP-type deaminase" evidence="3">
    <location>
        <begin position="22"/>
        <end position="136"/>
    </location>
</feature>
<keyword evidence="2" id="KW-0862">Zinc</keyword>
<accession>A0A917M5G0</accession>
<dbReference type="PROSITE" id="PS51747">
    <property type="entry name" value="CYT_DCMP_DEAMINASES_2"/>
    <property type="match status" value="1"/>
</dbReference>
<proteinExistence type="predicted"/>
<dbReference type="Proteomes" id="UP000600247">
    <property type="component" value="Unassembled WGS sequence"/>
</dbReference>
<dbReference type="EMBL" id="BMHY01000007">
    <property type="protein sequence ID" value="GGG76279.1"/>
    <property type="molecule type" value="Genomic_DNA"/>
</dbReference>
<evidence type="ECO:0000313" key="5">
    <source>
        <dbReference type="Proteomes" id="UP000600247"/>
    </source>
</evidence>